<keyword evidence="1" id="KW-0472">Membrane</keyword>
<dbReference type="RefSeq" id="XP_029239049.1">
    <property type="nucleotide sequence ID" value="XM_029381094.1"/>
</dbReference>
<keyword evidence="1" id="KW-1133">Transmembrane helix</keyword>
<dbReference type="AlphaFoldDB" id="A0A422NKQ0"/>
<evidence type="ECO:0000313" key="3">
    <source>
        <dbReference type="Proteomes" id="UP000283634"/>
    </source>
</evidence>
<evidence type="ECO:0000256" key="1">
    <source>
        <dbReference type="SAM" id="Phobius"/>
    </source>
</evidence>
<feature type="transmembrane region" description="Helical" evidence="1">
    <location>
        <begin position="164"/>
        <end position="185"/>
    </location>
</feature>
<dbReference type="Proteomes" id="UP000283634">
    <property type="component" value="Unassembled WGS sequence"/>
</dbReference>
<feature type="transmembrane region" description="Helical" evidence="1">
    <location>
        <begin position="99"/>
        <end position="119"/>
    </location>
</feature>
<feature type="transmembrane region" description="Helical" evidence="1">
    <location>
        <begin position="134"/>
        <end position="152"/>
    </location>
</feature>
<dbReference type="EMBL" id="MKGL01000118">
    <property type="protein sequence ID" value="RNF06072.1"/>
    <property type="molecule type" value="Genomic_DNA"/>
</dbReference>
<dbReference type="OrthoDB" id="271587at2759"/>
<keyword evidence="1" id="KW-0812">Transmembrane</keyword>
<reference evidence="2 3" key="1">
    <citation type="journal article" date="2018" name="BMC Genomics">
        <title>Genomic comparison of Trypanosoma conorhini and Trypanosoma rangeli to Trypanosoma cruzi strains of high and low virulence.</title>
        <authorList>
            <person name="Bradwell K.R."/>
            <person name="Koparde V.N."/>
            <person name="Matveyev A.V."/>
            <person name="Serrano M.G."/>
            <person name="Alves J.M."/>
            <person name="Parikh H."/>
            <person name="Huang B."/>
            <person name="Lee V."/>
            <person name="Espinosa-Alvarez O."/>
            <person name="Ortiz P.A."/>
            <person name="Costa-Martins A.G."/>
            <person name="Teixeira M.M."/>
            <person name="Buck G.A."/>
        </authorList>
    </citation>
    <scope>NUCLEOTIDE SEQUENCE [LARGE SCALE GENOMIC DNA]</scope>
    <source>
        <strain evidence="2 3">AM80</strain>
    </source>
</reference>
<proteinExistence type="predicted"/>
<gene>
    <name evidence="2" type="ORF">TraAM80_04156</name>
</gene>
<feature type="transmembrane region" description="Helical" evidence="1">
    <location>
        <begin position="55"/>
        <end position="78"/>
    </location>
</feature>
<accession>A0A422NKQ0</accession>
<comment type="caution">
    <text evidence="2">The sequence shown here is derived from an EMBL/GenBank/DDBJ whole genome shotgun (WGS) entry which is preliminary data.</text>
</comment>
<evidence type="ECO:0000313" key="2">
    <source>
        <dbReference type="EMBL" id="RNF06072.1"/>
    </source>
</evidence>
<organism evidence="2 3">
    <name type="scientific">Trypanosoma rangeli</name>
    <dbReference type="NCBI Taxonomy" id="5698"/>
    <lineage>
        <taxon>Eukaryota</taxon>
        <taxon>Discoba</taxon>
        <taxon>Euglenozoa</taxon>
        <taxon>Kinetoplastea</taxon>
        <taxon>Metakinetoplastina</taxon>
        <taxon>Trypanosomatida</taxon>
        <taxon>Trypanosomatidae</taxon>
        <taxon>Trypanosoma</taxon>
        <taxon>Herpetosoma</taxon>
    </lineage>
</organism>
<evidence type="ECO:0008006" key="4">
    <source>
        <dbReference type="Google" id="ProtNLM"/>
    </source>
</evidence>
<sequence>MTLAMVKTHCFWLRWAGHGVLVLSLLLGMLFSPMTRASADDNQLIFFFLVGKPSSHALILLMECCVLFLPFITVGVPGRRGRCMLRGLVDKEVMMGNTLFLLAELLQLLYWSCYLTLPLPPLLERDTCLICPNQIALCFITLCSVLLLRMLYRRYAPLLILKGDVFAFSAVCGVIHFVSAASALADVHVVKVRGSVMTQLVNDAFCNLFRQTLTGGGGLPKRTKKNMGTIQLHAAGREHASVQPDGTRRVD</sequence>
<keyword evidence="3" id="KW-1185">Reference proteome</keyword>
<name>A0A422NKQ0_TRYRA</name>
<protein>
    <recommendedName>
        <fullName evidence="4">Transmembrane protein</fullName>
    </recommendedName>
</protein>
<dbReference type="GeneID" id="40328089"/>